<comment type="subcellular location">
    <subcellularLocation>
        <location evidence="8">Cell membrane</location>
        <topology evidence="8">Peripheral membrane protein</topology>
    </subcellularLocation>
    <subcellularLocation>
        <location evidence="1">Membrane</location>
    </subcellularLocation>
</comment>
<sequence length="264" mass="27458">MGSATREALAGSKAALAELGRADLPVAEALLAAGRVIGESAHLRTALIDTEADVAQKRALVEAVFGSRIPAEAASLLVSAASRRWSSGDDFLAGIEEIGIRVAADSAPDDVDLDAELLAFERAVANDAELELALGSKLGETAAKTQIVDRLLTGKASPQTVVIVRHLVQQPRGRRIGELLRHGASVVADQRGFDIATVTSAVPLTAAQLGRLEQGLAVQAGRRVRFDTIVDPAVLGGIRVQIGDDVIDGSVASRLSSLRQKLAG</sequence>
<dbReference type="PRINTS" id="PR00125">
    <property type="entry name" value="ATPASEDELTA"/>
</dbReference>
<protein>
    <recommendedName>
        <fullName evidence="8">ATP synthase subunit delta</fullName>
    </recommendedName>
    <alternativeName>
        <fullName evidence="8">ATP synthase F(1) sector subunit delta</fullName>
    </alternativeName>
    <alternativeName>
        <fullName evidence="8">F-type ATPase subunit delta</fullName>
        <shortName evidence="8">F-ATPase subunit delta</shortName>
    </alternativeName>
</protein>
<dbReference type="Pfam" id="PF00213">
    <property type="entry name" value="OSCP"/>
    <property type="match status" value="1"/>
</dbReference>
<evidence type="ECO:0000256" key="1">
    <source>
        <dbReference type="ARBA" id="ARBA00004370"/>
    </source>
</evidence>
<dbReference type="GO" id="GO:0005886">
    <property type="term" value="C:plasma membrane"/>
    <property type="evidence" value="ECO:0007669"/>
    <property type="project" value="UniProtKB-SubCell"/>
</dbReference>
<dbReference type="RefSeq" id="WP_074261266.1">
    <property type="nucleotide sequence ID" value="NZ_FSRJ01000004.1"/>
</dbReference>
<gene>
    <name evidence="8" type="primary">atpH</name>
    <name evidence="9" type="ORF">SAMN05443544_3140</name>
</gene>
<dbReference type="GO" id="GO:0045259">
    <property type="term" value="C:proton-transporting ATP synthase complex"/>
    <property type="evidence" value="ECO:0007669"/>
    <property type="project" value="UniProtKB-KW"/>
</dbReference>
<evidence type="ECO:0000313" key="9">
    <source>
        <dbReference type="EMBL" id="SIO18510.1"/>
    </source>
</evidence>
<dbReference type="Proteomes" id="UP000184699">
    <property type="component" value="Unassembled WGS sequence"/>
</dbReference>
<keyword evidence="6 8" id="KW-0139">CF(1)</keyword>
<keyword evidence="10" id="KW-1185">Reference proteome</keyword>
<keyword evidence="5 8" id="KW-0472">Membrane</keyword>
<dbReference type="AlphaFoldDB" id="A0A1N6HFH2"/>
<evidence type="ECO:0000256" key="3">
    <source>
        <dbReference type="ARBA" id="ARBA00022781"/>
    </source>
</evidence>
<dbReference type="NCBIfam" id="NF009967">
    <property type="entry name" value="PRK13430.1"/>
    <property type="match status" value="1"/>
</dbReference>
<name>A0A1N6HFH2_9MICO</name>
<evidence type="ECO:0000256" key="2">
    <source>
        <dbReference type="ARBA" id="ARBA00022448"/>
    </source>
</evidence>
<evidence type="ECO:0000256" key="5">
    <source>
        <dbReference type="ARBA" id="ARBA00023136"/>
    </source>
</evidence>
<dbReference type="GO" id="GO:0046933">
    <property type="term" value="F:proton-transporting ATP synthase activity, rotational mechanism"/>
    <property type="evidence" value="ECO:0007669"/>
    <property type="project" value="UniProtKB-UniRule"/>
</dbReference>
<dbReference type="HAMAP" id="MF_01416">
    <property type="entry name" value="ATP_synth_delta_bact"/>
    <property type="match status" value="1"/>
</dbReference>
<keyword evidence="8" id="KW-1003">Cell membrane</keyword>
<keyword evidence="3 8" id="KW-0375">Hydrogen ion transport</keyword>
<accession>A0A1N6HFH2</accession>
<proteinExistence type="inferred from homology"/>
<dbReference type="STRING" id="232089.SAMN05443544_3140"/>
<organism evidence="9 10">
    <name type="scientific">Agromyces cerinus subsp. cerinus</name>
    <dbReference type="NCBI Taxonomy" id="232089"/>
    <lineage>
        <taxon>Bacteria</taxon>
        <taxon>Bacillati</taxon>
        <taxon>Actinomycetota</taxon>
        <taxon>Actinomycetes</taxon>
        <taxon>Micrococcales</taxon>
        <taxon>Microbacteriaceae</taxon>
        <taxon>Agromyces</taxon>
    </lineage>
</organism>
<evidence type="ECO:0000313" key="10">
    <source>
        <dbReference type="Proteomes" id="UP000184699"/>
    </source>
</evidence>
<dbReference type="InterPro" id="IPR020781">
    <property type="entry name" value="ATPase_OSCP/d_CS"/>
</dbReference>
<keyword evidence="7 8" id="KW-0066">ATP synthesis</keyword>
<dbReference type="PROSITE" id="PS00389">
    <property type="entry name" value="ATPASE_DELTA"/>
    <property type="match status" value="1"/>
</dbReference>
<evidence type="ECO:0000256" key="7">
    <source>
        <dbReference type="ARBA" id="ARBA00023310"/>
    </source>
</evidence>
<keyword evidence="2 8" id="KW-0813">Transport</keyword>
<comment type="function">
    <text evidence="8">F(1)F(0) ATP synthase produces ATP from ADP in the presence of a proton or sodium gradient. F-type ATPases consist of two structural domains, F(1) containing the extramembraneous catalytic core and F(0) containing the membrane proton channel, linked together by a central stalk and a peripheral stalk. During catalysis, ATP synthesis in the catalytic domain of F(1) is coupled via a rotary mechanism of the central stalk subunits to proton translocation.</text>
</comment>
<comment type="similarity">
    <text evidence="8">Belongs to the ATPase delta chain family.</text>
</comment>
<evidence type="ECO:0000256" key="6">
    <source>
        <dbReference type="ARBA" id="ARBA00023196"/>
    </source>
</evidence>
<reference evidence="10" key="1">
    <citation type="submission" date="2016-11" db="EMBL/GenBank/DDBJ databases">
        <authorList>
            <person name="Varghese N."/>
            <person name="Submissions S."/>
        </authorList>
    </citation>
    <scope>NUCLEOTIDE SEQUENCE [LARGE SCALE GENOMIC DNA]</scope>
    <source>
        <strain evidence="10">DSM 8595</strain>
    </source>
</reference>
<evidence type="ECO:0000256" key="8">
    <source>
        <dbReference type="HAMAP-Rule" id="MF_01416"/>
    </source>
</evidence>
<dbReference type="NCBIfam" id="TIGR01145">
    <property type="entry name" value="ATP_synt_delta"/>
    <property type="match status" value="1"/>
</dbReference>
<dbReference type="PANTHER" id="PTHR11910">
    <property type="entry name" value="ATP SYNTHASE DELTA CHAIN"/>
    <property type="match status" value="1"/>
</dbReference>
<dbReference type="EMBL" id="FSRJ01000004">
    <property type="protein sequence ID" value="SIO18510.1"/>
    <property type="molecule type" value="Genomic_DNA"/>
</dbReference>
<keyword evidence="4 8" id="KW-0406">Ion transport</keyword>
<evidence type="ECO:0000256" key="4">
    <source>
        <dbReference type="ARBA" id="ARBA00023065"/>
    </source>
</evidence>
<comment type="function">
    <text evidence="8">This protein is part of the stalk that links CF(0) to CF(1). It either transmits conformational changes from CF(0) to CF(1) or is implicated in proton conduction.</text>
</comment>
<dbReference type="InterPro" id="IPR000711">
    <property type="entry name" value="ATPase_OSCP/dsu"/>
</dbReference>
<dbReference type="OrthoDB" id="5242917at2"/>